<dbReference type="PANTHER" id="PTHR11802:SF434">
    <property type="entry name" value="CARBOXYPEPTIDASE"/>
    <property type="match status" value="1"/>
</dbReference>
<proteinExistence type="inferred from homology"/>
<evidence type="ECO:0000256" key="1">
    <source>
        <dbReference type="ARBA" id="ARBA00009431"/>
    </source>
</evidence>
<protein>
    <recommendedName>
        <fullName evidence="5">Carboxypeptidase</fullName>
    </recommendedName>
</protein>
<comment type="caution">
    <text evidence="3">The sequence shown here is derived from an EMBL/GenBank/DDBJ whole genome shotgun (WGS) entry which is preliminary data.</text>
</comment>
<feature type="chain" id="PRO_5019521881" description="Carboxypeptidase" evidence="2">
    <location>
        <begin position="16"/>
        <end position="397"/>
    </location>
</feature>
<dbReference type="InterPro" id="IPR033124">
    <property type="entry name" value="Ser_caboxypep_his_AS"/>
</dbReference>
<feature type="signal peptide" evidence="2">
    <location>
        <begin position="1"/>
        <end position="15"/>
    </location>
</feature>
<dbReference type="GO" id="GO:0006508">
    <property type="term" value="P:proteolysis"/>
    <property type="evidence" value="ECO:0007669"/>
    <property type="project" value="InterPro"/>
</dbReference>
<sequence>MWWSLLLLCVGGALGYYAPDEILSLPGLNTQLNFRQWSGYLQASTGQHLHYWFVTSQQDPANDPVVLWLNGGPGCSSLGGLLSENGPLHVNDNGRTLYINEYSWNKMANVLYLESPAGVGFSYSDNRNYATNDMELTATAYNGVGFNEISTTAPCTSVLYHGAKLWKNLNTYCCLGGSCNFVTNSNNNCRESVYKVFTILYNSGLNMYALYMNCAGGVRGSNLQFRTELKNLFRFYQFEVPEKPATLSSNVPPCFNDTAQRTWLNRADVRKALHIPDFVQTWELCSSVVSANYQQIYDNMQDFYLQLLSKGLRALVYNGDTDMVCNFLGENWFVQSLNQKKTMDYQPWIYRNQIAGFHERYGNLTFLTVKGAGHLVPEWAPARALNMIRSFLANAAY</sequence>
<evidence type="ECO:0000313" key="3">
    <source>
        <dbReference type="EMBL" id="GCB64056.1"/>
    </source>
</evidence>
<dbReference type="PRINTS" id="PR00724">
    <property type="entry name" value="CRBOXYPTASEC"/>
</dbReference>
<dbReference type="InterPro" id="IPR029058">
    <property type="entry name" value="AB_hydrolase_fold"/>
</dbReference>
<accession>A0A401NT45</accession>
<dbReference type="OrthoDB" id="443318at2759"/>
<dbReference type="Gene3D" id="3.40.50.1820">
    <property type="entry name" value="alpha/beta hydrolase"/>
    <property type="match status" value="2"/>
</dbReference>
<dbReference type="PANTHER" id="PTHR11802">
    <property type="entry name" value="SERINE PROTEASE FAMILY S10 SERINE CARBOXYPEPTIDASE"/>
    <property type="match status" value="1"/>
</dbReference>
<evidence type="ECO:0000256" key="2">
    <source>
        <dbReference type="SAM" id="SignalP"/>
    </source>
</evidence>
<evidence type="ECO:0000313" key="4">
    <source>
        <dbReference type="Proteomes" id="UP000288216"/>
    </source>
</evidence>
<dbReference type="STRING" id="75743.A0A401NT45"/>
<dbReference type="Proteomes" id="UP000288216">
    <property type="component" value="Unassembled WGS sequence"/>
</dbReference>
<dbReference type="OMA" id="WYTGGQV"/>
<organism evidence="3 4">
    <name type="scientific">Scyliorhinus torazame</name>
    <name type="common">Cloudy catshark</name>
    <name type="synonym">Catulus torazame</name>
    <dbReference type="NCBI Taxonomy" id="75743"/>
    <lineage>
        <taxon>Eukaryota</taxon>
        <taxon>Metazoa</taxon>
        <taxon>Chordata</taxon>
        <taxon>Craniata</taxon>
        <taxon>Vertebrata</taxon>
        <taxon>Chondrichthyes</taxon>
        <taxon>Elasmobranchii</taxon>
        <taxon>Galeomorphii</taxon>
        <taxon>Galeoidea</taxon>
        <taxon>Carcharhiniformes</taxon>
        <taxon>Scyliorhinidae</taxon>
        <taxon>Scyliorhinus</taxon>
    </lineage>
</organism>
<reference evidence="3 4" key="1">
    <citation type="journal article" date="2018" name="Nat. Ecol. Evol.">
        <title>Shark genomes provide insights into elasmobranch evolution and the origin of vertebrates.</title>
        <authorList>
            <person name="Hara Y"/>
            <person name="Yamaguchi K"/>
            <person name="Onimaru K"/>
            <person name="Kadota M"/>
            <person name="Koyanagi M"/>
            <person name="Keeley SD"/>
            <person name="Tatsumi K"/>
            <person name="Tanaka K"/>
            <person name="Motone F"/>
            <person name="Kageyama Y"/>
            <person name="Nozu R"/>
            <person name="Adachi N"/>
            <person name="Nishimura O"/>
            <person name="Nakagawa R"/>
            <person name="Tanegashima C"/>
            <person name="Kiyatake I"/>
            <person name="Matsumoto R"/>
            <person name="Murakumo K"/>
            <person name="Nishida K"/>
            <person name="Terakita A"/>
            <person name="Kuratani S"/>
            <person name="Sato K"/>
            <person name="Hyodo S Kuraku.S."/>
        </authorList>
    </citation>
    <scope>NUCLEOTIDE SEQUENCE [LARGE SCALE GENOMIC DNA]</scope>
</reference>
<dbReference type="AlphaFoldDB" id="A0A401NT45"/>
<keyword evidence="2" id="KW-0732">Signal</keyword>
<dbReference type="InterPro" id="IPR001563">
    <property type="entry name" value="Peptidase_S10"/>
</dbReference>
<dbReference type="SUPFAM" id="SSF53474">
    <property type="entry name" value="alpha/beta-Hydrolases"/>
    <property type="match status" value="1"/>
</dbReference>
<dbReference type="PROSITE" id="PS00560">
    <property type="entry name" value="CARBOXYPEPT_SER_HIS"/>
    <property type="match status" value="1"/>
</dbReference>
<dbReference type="GO" id="GO:0004185">
    <property type="term" value="F:serine-type carboxypeptidase activity"/>
    <property type="evidence" value="ECO:0007669"/>
    <property type="project" value="InterPro"/>
</dbReference>
<dbReference type="Pfam" id="PF00450">
    <property type="entry name" value="Peptidase_S10"/>
    <property type="match status" value="2"/>
</dbReference>
<keyword evidence="4" id="KW-1185">Reference proteome</keyword>
<name>A0A401NT45_SCYTO</name>
<evidence type="ECO:0008006" key="5">
    <source>
        <dbReference type="Google" id="ProtNLM"/>
    </source>
</evidence>
<dbReference type="EMBL" id="BFAA01005416">
    <property type="protein sequence ID" value="GCB64056.1"/>
    <property type="molecule type" value="Genomic_DNA"/>
</dbReference>
<comment type="similarity">
    <text evidence="1">Belongs to the peptidase S10 family.</text>
</comment>
<gene>
    <name evidence="3" type="ORF">scyTo_0011701</name>
</gene>